<evidence type="ECO:0000313" key="3">
    <source>
        <dbReference type="EMBL" id="MFC5137000.1"/>
    </source>
</evidence>
<dbReference type="Proteomes" id="UP001596175">
    <property type="component" value="Unassembled WGS sequence"/>
</dbReference>
<dbReference type="InterPro" id="IPR049082">
    <property type="entry name" value="T7SS_signal"/>
</dbReference>
<dbReference type="RefSeq" id="WP_378019221.1">
    <property type="nucleotide sequence ID" value="NZ_JBHSKG010000001.1"/>
</dbReference>
<dbReference type="SUPFAM" id="SSF140453">
    <property type="entry name" value="EsxAB dimer-like"/>
    <property type="match status" value="1"/>
</dbReference>
<organism evidence="3 4">
    <name type="scientific">Actinomycetospora rhizophila</name>
    <dbReference type="NCBI Taxonomy" id="1416876"/>
    <lineage>
        <taxon>Bacteria</taxon>
        <taxon>Bacillati</taxon>
        <taxon>Actinomycetota</taxon>
        <taxon>Actinomycetes</taxon>
        <taxon>Pseudonocardiales</taxon>
        <taxon>Pseudonocardiaceae</taxon>
        <taxon>Actinomycetospora</taxon>
    </lineage>
</organism>
<proteinExistence type="predicted"/>
<reference evidence="4" key="1">
    <citation type="journal article" date="2019" name="Int. J. Syst. Evol. Microbiol.">
        <title>The Global Catalogue of Microorganisms (GCM) 10K type strain sequencing project: providing services to taxonomists for standard genome sequencing and annotation.</title>
        <authorList>
            <consortium name="The Broad Institute Genomics Platform"/>
            <consortium name="The Broad Institute Genome Sequencing Center for Infectious Disease"/>
            <person name="Wu L."/>
            <person name="Ma J."/>
        </authorList>
    </citation>
    <scope>NUCLEOTIDE SEQUENCE [LARGE SCALE GENOMIC DNA]</scope>
    <source>
        <strain evidence="4">XZYJ18</strain>
    </source>
</reference>
<feature type="domain" description="Putative T7SS secretion signal" evidence="2">
    <location>
        <begin position="3"/>
        <end position="102"/>
    </location>
</feature>
<name>A0ABV9Z8I1_9PSEU</name>
<protein>
    <submittedName>
        <fullName evidence="3">WXG100 family type VII secretion target</fullName>
    </submittedName>
</protein>
<dbReference type="InterPro" id="IPR036689">
    <property type="entry name" value="ESAT-6-like_sf"/>
</dbReference>
<gene>
    <name evidence="3" type="ORF">ACFPK1_02045</name>
</gene>
<dbReference type="EMBL" id="JBHSKG010000001">
    <property type="protein sequence ID" value="MFC5137000.1"/>
    <property type="molecule type" value="Genomic_DNA"/>
</dbReference>
<feature type="region of interest" description="Disordered" evidence="1">
    <location>
        <begin position="243"/>
        <end position="266"/>
    </location>
</feature>
<evidence type="ECO:0000259" key="2">
    <source>
        <dbReference type="Pfam" id="PF21725"/>
    </source>
</evidence>
<comment type="caution">
    <text evidence="3">The sequence shown here is derived from an EMBL/GenBank/DDBJ whole genome shotgun (WGS) entry which is preliminary data.</text>
</comment>
<evidence type="ECO:0000313" key="4">
    <source>
        <dbReference type="Proteomes" id="UP001596175"/>
    </source>
</evidence>
<evidence type="ECO:0000256" key="1">
    <source>
        <dbReference type="SAM" id="MobiDB-lite"/>
    </source>
</evidence>
<keyword evidence="4" id="KW-1185">Reference proteome</keyword>
<accession>A0ABV9Z8I1</accession>
<sequence>MAELGEIADPLLLVPGDAEAARAIARSMVAFAGDLTQAGDGLARISTPDGWSGEAADAFRERFALQPPAWQDAGAAFTTASRALDIYAETLDWAQRRAVEAVGIGEPGRAVLDDARAQLAAAGDGAARMLDEAAAAAPVSPSFWEDVGDVLGDVGRDAVNAMASLGNAAINNLPAVAAMAGGAGLMLLGGTGAVGGGALTVTGAGAPAGVPLTVASAGLVATGAGIAGAGAISMAINASGDDRVEPLGSGGSAGAGPPIRPSAQRPTVKNARLNRIVDALYHGANSPTRIGDGTTADAIRWERASGATVGGKMHIQKGIDNIRAIKRWLRQNPHASPQDRGVAQNELANLLDALGRTW</sequence>
<dbReference type="Pfam" id="PF21725">
    <property type="entry name" value="T7SS_signal"/>
    <property type="match status" value="1"/>
</dbReference>